<gene>
    <name evidence="8" type="ORF">MED297_10596</name>
</gene>
<dbReference type="EMBL" id="AAOE01000002">
    <property type="protein sequence ID" value="EAR10953.1"/>
    <property type="molecule type" value="Genomic_DNA"/>
</dbReference>
<dbReference type="AlphaFoldDB" id="A4BAJ7"/>
<evidence type="ECO:0000256" key="2">
    <source>
        <dbReference type="ARBA" id="ARBA00022475"/>
    </source>
</evidence>
<feature type="transmembrane region" description="Helical" evidence="6">
    <location>
        <begin position="316"/>
        <end position="338"/>
    </location>
</feature>
<dbReference type="Gene3D" id="1.20.1250.20">
    <property type="entry name" value="MFS general substrate transporter like domains"/>
    <property type="match status" value="1"/>
</dbReference>
<proteinExistence type="predicted"/>
<dbReference type="STRING" id="314283.MED297_10596"/>
<name>A4BAJ7_9GAMM</name>
<dbReference type="InterPro" id="IPR011701">
    <property type="entry name" value="MFS"/>
</dbReference>
<evidence type="ECO:0000256" key="5">
    <source>
        <dbReference type="ARBA" id="ARBA00023136"/>
    </source>
</evidence>
<feature type="transmembrane region" description="Helical" evidence="6">
    <location>
        <begin position="350"/>
        <end position="373"/>
    </location>
</feature>
<feature type="transmembrane region" description="Helical" evidence="6">
    <location>
        <begin position="77"/>
        <end position="97"/>
    </location>
</feature>
<dbReference type="Proteomes" id="UP000005953">
    <property type="component" value="Unassembled WGS sequence"/>
</dbReference>
<feature type="transmembrane region" description="Helical" evidence="6">
    <location>
        <begin position="12"/>
        <end position="37"/>
    </location>
</feature>
<feature type="transmembrane region" description="Helical" evidence="6">
    <location>
        <begin position="143"/>
        <end position="166"/>
    </location>
</feature>
<keyword evidence="4 6" id="KW-1133">Transmembrane helix</keyword>
<dbReference type="PANTHER" id="PTHR43124">
    <property type="entry name" value="PURINE EFFLUX PUMP PBUE"/>
    <property type="match status" value="1"/>
</dbReference>
<dbReference type="GO" id="GO:0005886">
    <property type="term" value="C:plasma membrane"/>
    <property type="evidence" value="ECO:0007669"/>
    <property type="project" value="UniProtKB-SubCell"/>
</dbReference>
<comment type="caution">
    <text evidence="8">The sequence shown here is derived from an EMBL/GenBank/DDBJ whole genome shotgun (WGS) entry which is preliminary data.</text>
</comment>
<keyword evidence="3 6" id="KW-0812">Transmembrane</keyword>
<feature type="transmembrane region" description="Helical" evidence="6">
    <location>
        <begin position="291"/>
        <end position="310"/>
    </location>
</feature>
<keyword evidence="5 6" id="KW-0472">Membrane</keyword>
<feature type="transmembrane region" description="Helical" evidence="6">
    <location>
        <begin position="260"/>
        <end position="284"/>
    </location>
</feature>
<dbReference type="Pfam" id="PF07690">
    <property type="entry name" value="MFS_1"/>
    <property type="match status" value="1"/>
</dbReference>
<dbReference type="InterPro" id="IPR050189">
    <property type="entry name" value="MFS_Efflux_Transporters"/>
</dbReference>
<evidence type="ECO:0000313" key="9">
    <source>
        <dbReference type="Proteomes" id="UP000005953"/>
    </source>
</evidence>
<evidence type="ECO:0000256" key="3">
    <source>
        <dbReference type="ARBA" id="ARBA00022692"/>
    </source>
</evidence>
<feature type="transmembrane region" description="Helical" evidence="6">
    <location>
        <begin position="227"/>
        <end position="248"/>
    </location>
</feature>
<feature type="transmembrane region" description="Helical" evidence="6">
    <location>
        <begin position="172"/>
        <end position="194"/>
    </location>
</feature>
<feature type="transmembrane region" description="Helical" evidence="6">
    <location>
        <begin position="103"/>
        <end position="122"/>
    </location>
</feature>
<reference evidence="8 9" key="1">
    <citation type="submission" date="2006-02" db="EMBL/GenBank/DDBJ databases">
        <authorList>
            <person name="Pinhassi J."/>
            <person name="Pedros-Alio C."/>
            <person name="Ferriera S."/>
            <person name="Johnson J."/>
            <person name="Kravitz S."/>
            <person name="Halpern A."/>
            <person name="Remington K."/>
            <person name="Beeson K."/>
            <person name="Tran B."/>
            <person name="Rogers Y.-H."/>
            <person name="Friedman R."/>
            <person name="Venter J.C."/>
        </authorList>
    </citation>
    <scope>NUCLEOTIDE SEQUENCE [LARGE SCALE GENOMIC DNA]</scope>
    <source>
        <strain evidence="8 9">MED297</strain>
    </source>
</reference>
<evidence type="ECO:0000256" key="6">
    <source>
        <dbReference type="SAM" id="Phobius"/>
    </source>
</evidence>
<feature type="domain" description="Major facilitator superfamily (MFS) profile" evidence="7">
    <location>
        <begin position="15"/>
        <end position="404"/>
    </location>
</feature>
<comment type="subcellular location">
    <subcellularLocation>
        <location evidence="1">Cell membrane</location>
        <topology evidence="1">Multi-pass membrane protein</topology>
    </subcellularLocation>
</comment>
<evidence type="ECO:0000313" key="8">
    <source>
        <dbReference type="EMBL" id="EAR10953.1"/>
    </source>
</evidence>
<feature type="transmembrane region" description="Helical" evidence="6">
    <location>
        <begin position="379"/>
        <end position="401"/>
    </location>
</feature>
<evidence type="ECO:0000256" key="1">
    <source>
        <dbReference type="ARBA" id="ARBA00004651"/>
    </source>
</evidence>
<dbReference type="PROSITE" id="PS50850">
    <property type="entry name" value="MFS"/>
    <property type="match status" value="1"/>
</dbReference>
<dbReference type="GO" id="GO:0022857">
    <property type="term" value="F:transmembrane transporter activity"/>
    <property type="evidence" value="ECO:0007669"/>
    <property type="project" value="InterPro"/>
</dbReference>
<keyword evidence="9" id="KW-1185">Reference proteome</keyword>
<protein>
    <recommendedName>
        <fullName evidence="7">Major facilitator superfamily (MFS) profile domain-containing protein</fullName>
    </recommendedName>
</protein>
<accession>A4BAJ7</accession>
<evidence type="ECO:0000259" key="7">
    <source>
        <dbReference type="PROSITE" id="PS50850"/>
    </source>
</evidence>
<feature type="transmembrane region" description="Helical" evidence="6">
    <location>
        <begin position="49"/>
        <end position="70"/>
    </location>
</feature>
<dbReference type="RefSeq" id="WP_008041576.1">
    <property type="nucleotide sequence ID" value="NZ_CH724149.1"/>
</dbReference>
<organism evidence="8 9">
    <name type="scientific">Reinekea blandensis MED297</name>
    <dbReference type="NCBI Taxonomy" id="314283"/>
    <lineage>
        <taxon>Bacteria</taxon>
        <taxon>Pseudomonadati</taxon>
        <taxon>Pseudomonadota</taxon>
        <taxon>Gammaproteobacteria</taxon>
        <taxon>Oceanospirillales</taxon>
        <taxon>Saccharospirillaceae</taxon>
        <taxon>Reinekea</taxon>
    </lineage>
</organism>
<keyword evidence="2" id="KW-1003">Cell membrane</keyword>
<sequence length="404" mass="43241">MLNAYWFVIRRYWPMLSFGLLTVFFGNFGQSFFISWYGASIQEQMGLSAAAYGSAYATATLISGLLIFFAGGMIDRLPLRVFLTLAALGLTAAALVMWQVESYLSLLIGLFLLRFCGQGLLPHTAMTTMARYFSDNRGKASSIASNGVPVGEMILPTLVVALIAMLGWQASWLAIALLIPILYLPLAHTFLSFAGPGETDAQTTAQNQPANPIPDGSRRTVLRDRRFWLALPLVLAPPFIVTGLFIQQGTILADKGWSPALFASAFVVYGGVHWLSSFVSGALVDRFSAIALLRFLGLPFAVGMGFGAVLHGPWVAFLMMAIIGIGIGMMGPISNSLWAEVYGTKHIGAIRALLTSIMIVSTSASPFLLGLAIDAGLSGAQLLLVMGAYAAVATVLAGFSYKTR</sequence>
<evidence type="ECO:0000256" key="4">
    <source>
        <dbReference type="ARBA" id="ARBA00022989"/>
    </source>
</evidence>
<dbReference type="HOGENOM" id="CLU_001265_59_9_6"/>
<dbReference type="SUPFAM" id="SSF103473">
    <property type="entry name" value="MFS general substrate transporter"/>
    <property type="match status" value="1"/>
</dbReference>
<dbReference type="PANTHER" id="PTHR43124:SF3">
    <property type="entry name" value="CHLORAMPHENICOL EFFLUX PUMP RV0191"/>
    <property type="match status" value="1"/>
</dbReference>
<dbReference type="InterPro" id="IPR036259">
    <property type="entry name" value="MFS_trans_sf"/>
</dbReference>
<dbReference type="InterPro" id="IPR020846">
    <property type="entry name" value="MFS_dom"/>
</dbReference>